<sequence length="181" mass="20387">MESRAIFFDKDGTLVEDVPFNVDVTKIRFSRGAEFAIRKLKDHFQFHIVTNQKGVALGLFQEIDLTFVRNKMALMFSDLGGELQGFHYCPHGPDDGCACRKPGTLMLERAALEHGIELSHSWMIGDILDDIEAGKRAGCKTILIDNGNETEWVLNEYREPDHMAKDLFGAALIIMSQERGL</sequence>
<feature type="site" description="Stabilizes the phosphoryl group" evidence="9">
    <location>
        <position position="101"/>
    </location>
</feature>
<feature type="binding site" evidence="10">
    <location>
        <position position="89"/>
    </location>
    <ligand>
        <name>Zn(2+)</name>
        <dbReference type="ChEBI" id="CHEBI:29105"/>
    </ligand>
</feature>
<dbReference type="GO" id="GO:0016791">
    <property type="term" value="F:phosphatase activity"/>
    <property type="evidence" value="ECO:0007669"/>
    <property type="project" value="InterPro"/>
</dbReference>
<feature type="binding site" evidence="10">
    <location>
        <position position="11"/>
    </location>
    <ligand>
        <name>Mg(2+)</name>
        <dbReference type="ChEBI" id="CHEBI:18420"/>
    </ligand>
</feature>
<evidence type="ECO:0000313" key="12">
    <source>
        <dbReference type="Proteomes" id="UP001324634"/>
    </source>
</evidence>
<comment type="cofactor">
    <cofactor evidence="10">
        <name>Mg(2+)</name>
        <dbReference type="ChEBI" id="CHEBI:18420"/>
    </cofactor>
</comment>
<dbReference type="NCBIfam" id="TIGR01656">
    <property type="entry name" value="Histidinol-ppas"/>
    <property type="match status" value="1"/>
</dbReference>
<feature type="site" description="Stabilizes the phosphoryl group" evidence="9">
    <location>
        <position position="50"/>
    </location>
</feature>
<feature type="active site" description="Nucleophile" evidence="8">
    <location>
        <position position="9"/>
    </location>
</feature>
<evidence type="ECO:0000256" key="2">
    <source>
        <dbReference type="ARBA" id="ARBA00022490"/>
    </source>
</evidence>
<feature type="binding site" evidence="10">
    <location>
        <position position="9"/>
    </location>
    <ligand>
        <name>Mg(2+)</name>
        <dbReference type="ChEBI" id="CHEBI:18420"/>
    </ligand>
</feature>
<name>A0AAX4HIR4_9BACT</name>
<reference evidence="11 12" key="1">
    <citation type="submission" date="2023-11" db="EMBL/GenBank/DDBJ databases">
        <title>Peredibacter starrii A3.12.</title>
        <authorList>
            <person name="Mitchell R.J."/>
        </authorList>
    </citation>
    <scope>NUCLEOTIDE SEQUENCE [LARGE SCALE GENOMIC DNA]</scope>
    <source>
        <strain evidence="11 12">A3.12</strain>
    </source>
</reference>
<evidence type="ECO:0000256" key="8">
    <source>
        <dbReference type="PIRSR" id="PIRSR004682-1"/>
    </source>
</evidence>
<proteinExistence type="inferred from homology"/>
<keyword evidence="10" id="KW-0460">Magnesium</keyword>
<dbReference type="Gene3D" id="3.40.50.1000">
    <property type="entry name" value="HAD superfamily/HAD-like"/>
    <property type="match status" value="1"/>
</dbReference>
<comment type="cofactor">
    <cofactor evidence="10">
        <name>Zn(2+)</name>
        <dbReference type="ChEBI" id="CHEBI:29105"/>
    </cofactor>
</comment>
<comment type="similarity">
    <text evidence="7">Belongs to the gmhB family.</text>
</comment>
<dbReference type="EMBL" id="CP139487">
    <property type="protein sequence ID" value="WPU63134.1"/>
    <property type="molecule type" value="Genomic_DNA"/>
</dbReference>
<feature type="binding site" evidence="10">
    <location>
        <position position="126"/>
    </location>
    <ligand>
        <name>Mg(2+)</name>
        <dbReference type="ChEBI" id="CHEBI:18420"/>
    </ligand>
</feature>
<evidence type="ECO:0000256" key="3">
    <source>
        <dbReference type="ARBA" id="ARBA00022723"/>
    </source>
</evidence>
<keyword evidence="10" id="KW-0862">Zinc</keyword>
<evidence type="ECO:0000256" key="9">
    <source>
        <dbReference type="PIRSR" id="PIRSR004682-3"/>
    </source>
</evidence>
<dbReference type="InterPro" id="IPR036412">
    <property type="entry name" value="HAD-like_sf"/>
</dbReference>
<feature type="binding site" evidence="10">
    <location>
        <position position="91"/>
    </location>
    <ligand>
        <name>Zn(2+)</name>
        <dbReference type="ChEBI" id="CHEBI:29105"/>
    </ligand>
</feature>
<keyword evidence="12" id="KW-1185">Reference proteome</keyword>
<dbReference type="PANTHER" id="PTHR42891">
    <property type="entry name" value="D-GLYCERO-BETA-D-MANNO-HEPTOSE-1,7-BISPHOSPHATE 7-PHOSPHATASE"/>
    <property type="match status" value="1"/>
</dbReference>
<dbReference type="PANTHER" id="PTHR42891:SF1">
    <property type="entry name" value="D-GLYCERO-BETA-D-MANNO-HEPTOSE-1,7-BISPHOSPHATE 7-PHOSPHATASE"/>
    <property type="match status" value="1"/>
</dbReference>
<dbReference type="InterPro" id="IPR023214">
    <property type="entry name" value="HAD_sf"/>
</dbReference>
<feature type="site" description="Contributes to substrate recognition" evidence="9">
    <location>
        <position position="100"/>
    </location>
</feature>
<dbReference type="InterPro" id="IPR006543">
    <property type="entry name" value="Histidinol-phos"/>
</dbReference>
<feature type="binding site" evidence="10">
    <location>
        <position position="97"/>
    </location>
    <ligand>
        <name>Zn(2+)</name>
        <dbReference type="ChEBI" id="CHEBI:29105"/>
    </ligand>
</feature>
<evidence type="ECO:0000256" key="4">
    <source>
        <dbReference type="ARBA" id="ARBA00022801"/>
    </source>
</evidence>
<comment type="subcellular location">
    <subcellularLocation>
        <location evidence="1 7">Cytoplasm</location>
    </subcellularLocation>
</comment>
<protein>
    <recommendedName>
        <fullName evidence="6 7">D,D-heptose 1,7-bisphosphate phosphatase</fullName>
        <ecNumber evidence="7">3.1.3.-</ecNumber>
    </recommendedName>
</protein>
<evidence type="ECO:0000313" key="11">
    <source>
        <dbReference type="EMBL" id="WPU63134.1"/>
    </source>
</evidence>
<dbReference type="PIRSF" id="PIRSF004682">
    <property type="entry name" value="GmhB"/>
    <property type="match status" value="1"/>
</dbReference>
<dbReference type="GO" id="GO:0046872">
    <property type="term" value="F:metal ion binding"/>
    <property type="evidence" value="ECO:0007669"/>
    <property type="project" value="UniProtKB-KW"/>
</dbReference>
<evidence type="ECO:0000256" key="6">
    <source>
        <dbReference type="ARBA" id="ARBA00031828"/>
    </source>
</evidence>
<dbReference type="NCBIfam" id="TIGR01662">
    <property type="entry name" value="HAD-SF-IIIA"/>
    <property type="match status" value="1"/>
</dbReference>
<dbReference type="KEGG" id="psti:SOO65_10605"/>
<dbReference type="Proteomes" id="UP001324634">
    <property type="component" value="Chromosome"/>
</dbReference>
<evidence type="ECO:0000256" key="7">
    <source>
        <dbReference type="PIRNR" id="PIRNR004682"/>
    </source>
</evidence>
<accession>A0AAX4HIR4</accession>
<dbReference type="RefSeq" id="WP_321389292.1">
    <property type="nucleotide sequence ID" value="NZ_CP139487.1"/>
</dbReference>
<feature type="binding site" evidence="10">
    <location>
        <position position="99"/>
    </location>
    <ligand>
        <name>Zn(2+)</name>
        <dbReference type="ChEBI" id="CHEBI:29105"/>
    </ligand>
</feature>
<keyword evidence="4 7" id="KW-0378">Hydrolase</keyword>
<dbReference type="SUPFAM" id="SSF56784">
    <property type="entry name" value="HAD-like"/>
    <property type="match status" value="1"/>
</dbReference>
<dbReference type="Pfam" id="PF13242">
    <property type="entry name" value="Hydrolase_like"/>
    <property type="match status" value="1"/>
</dbReference>
<keyword evidence="5 7" id="KW-0119">Carbohydrate metabolism</keyword>
<evidence type="ECO:0000256" key="10">
    <source>
        <dbReference type="PIRSR" id="PIRSR004682-4"/>
    </source>
</evidence>
<keyword evidence="2 7" id="KW-0963">Cytoplasm</keyword>
<feature type="active site" description="Nucleophile" evidence="8">
    <location>
        <position position="11"/>
    </location>
</feature>
<keyword evidence="3 10" id="KW-0479">Metal-binding</keyword>
<evidence type="ECO:0000256" key="5">
    <source>
        <dbReference type="ARBA" id="ARBA00023277"/>
    </source>
</evidence>
<gene>
    <name evidence="11" type="ORF">SOO65_10605</name>
</gene>
<evidence type="ECO:0000256" key="1">
    <source>
        <dbReference type="ARBA" id="ARBA00004496"/>
    </source>
</evidence>
<dbReference type="InterPro" id="IPR006549">
    <property type="entry name" value="HAD-SF_hydro_IIIA"/>
</dbReference>
<dbReference type="GO" id="GO:0005975">
    <property type="term" value="P:carbohydrate metabolic process"/>
    <property type="evidence" value="ECO:0007669"/>
    <property type="project" value="InterPro"/>
</dbReference>
<dbReference type="AlphaFoldDB" id="A0AAX4HIR4"/>
<dbReference type="EC" id="3.1.3.-" evidence="7"/>
<dbReference type="GO" id="GO:0005737">
    <property type="term" value="C:cytoplasm"/>
    <property type="evidence" value="ECO:0007669"/>
    <property type="project" value="UniProtKB-SubCell"/>
</dbReference>
<dbReference type="InterPro" id="IPR004446">
    <property type="entry name" value="Heptose_bisP_phosphatase"/>
</dbReference>
<organism evidence="11 12">
    <name type="scientific">Peredibacter starrii</name>
    <dbReference type="NCBI Taxonomy" id="28202"/>
    <lineage>
        <taxon>Bacteria</taxon>
        <taxon>Pseudomonadati</taxon>
        <taxon>Bdellovibrionota</taxon>
        <taxon>Bacteriovoracia</taxon>
        <taxon>Bacteriovoracales</taxon>
        <taxon>Bacteriovoracaceae</taxon>
        <taxon>Peredibacter</taxon>
    </lineage>
</organism>